<evidence type="ECO:0000313" key="11">
    <source>
        <dbReference type="Proteomes" id="UP001501638"/>
    </source>
</evidence>
<evidence type="ECO:0000256" key="6">
    <source>
        <dbReference type="SAM" id="MobiDB-lite"/>
    </source>
</evidence>
<dbReference type="Pfam" id="PF06271">
    <property type="entry name" value="RDD"/>
    <property type="match status" value="1"/>
</dbReference>
<feature type="compositionally biased region" description="Basic and acidic residues" evidence="6">
    <location>
        <begin position="93"/>
        <end position="102"/>
    </location>
</feature>
<reference evidence="11" key="1">
    <citation type="journal article" date="2019" name="Int. J. Syst. Evol. Microbiol.">
        <title>The Global Catalogue of Microorganisms (GCM) 10K type strain sequencing project: providing services to taxonomists for standard genome sequencing and annotation.</title>
        <authorList>
            <consortium name="The Broad Institute Genomics Platform"/>
            <consortium name="The Broad Institute Genome Sequencing Center for Infectious Disease"/>
            <person name="Wu L."/>
            <person name="Ma J."/>
        </authorList>
    </citation>
    <scope>NUCLEOTIDE SEQUENCE [LARGE SCALE GENOMIC DNA]</scope>
    <source>
        <strain evidence="11">JCM 6305</strain>
    </source>
</reference>
<dbReference type="InterPro" id="IPR010432">
    <property type="entry name" value="RDD"/>
</dbReference>
<organism evidence="10 11">
    <name type="scientific">Streptomyces macrosporus</name>
    <dbReference type="NCBI Taxonomy" id="44032"/>
    <lineage>
        <taxon>Bacteria</taxon>
        <taxon>Bacillati</taxon>
        <taxon>Actinomycetota</taxon>
        <taxon>Actinomycetes</taxon>
        <taxon>Kitasatosporales</taxon>
        <taxon>Streptomycetaceae</taxon>
        <taxon>Streptomyces</taxon>
    </lineage>
</organism>
<dbReference type="EMBL" id="BAAASZ010000012">
    <property type="protein sequence ID" value="GAA2432521.1"/>
    <property type="molecule type" value="Genomic_DNA"/>
</dbReference>
<feature type="domain" description="RDD" evidence="8">
    <location>
        <begin position="377"/>
        <end position="526"/>
    </location>
</feature>
<feature type="compositionally biased region" description="Basic and acidic residues" evidence="6">
    <location>
        <begin position="134"/>
        <end position="156"/>
    </location>
</feature>
<feature type="compositionally biased region" description="Low complexity" evidence="6">
    <location>
        <begin position="119"/>
        <end position="130"/>
    </location>
</feature>
<feature type="compositionally biased region" description="Pro residues" evidence="6">
    <location>
        <begin position="274"/>
        <end position="293"/>
    </location>
</feature>
<name>A0ABP5WU97_9ACTN</name>
<dbReference type="Pfam" id="PF10708">
    <property type="entry name" value="DUF2510"/>
    <property type="match status" value="1"/>
</dbReference>
<comment type="subcellular location">
    <subcellularLocation>
        <location evidence="1">Cell membrane</location>
        <topology evidence="1">Multi-pass membrane protein</topology>
    </subcellularLocation>
</comment>
<feature type="compositionally biased region" description="Pro residues" evidence="6">
    <location>
        <begin position="42"/>
        <end position="65"/>
    </location>
</feature>
<feature type="compositionally biased region" description="Low complexity" evidence="6">
    <location>
        <begin position="258"/>
        <end position="273"/>
    </location>
</feature>
<evidence type="ECO:0000256" key="1">
    <source>
        <dbReference type="ARBA" id="ARBA00004651"/>
    </source>
</evidence>
<comment type="caution">
    <text evidence="10">The sequence shown here is derived from an EMBL/GenBank/DDBJ whole genome shotgun (WGS) entry which is preliminary data.</text>
</comment>
<evidence type="ECO:0000259" key="8">
    <source>
        <dbReference type="Pfam" id="PF06271"/>
    </source>
</evidence>
<proteinExistence type="predicted"/>
<accession>A0ABP5WU97</accession>
<dbReference type="InterPro" id="IPR051791">
    <property type="entry name" value="Pra-immunoreactive"/>
</dbReference>
<evidence type="ECO:0000256" key="5">
    <source>
        <dbReference type="ARBA" id="ARBA00023136"/>
    </source>
</evidence>
<dbReference type="Proteomes" id="UP001501638">
    <property type="component" value="Unassembled WGS sequence"/>
</dbReference>
<feature type="compositionally biased region" description="Pro residues" evidence="6">
    <location>
        <begin position="310"/>
        <end position="325"/>
    </location>
</feature>
<dbReference type="RefSeq" id="WP_344321253.1">
    <property type="nucleotide sequence ID" value="NZ_BAAASZ010000012.1"/>
</dbReference>
<sequence length="535" mass="54849">MSAPPSASAHGTPGPGYYPDPSIPGYIRYWNGAAWVPGTSRPAPPEGEPMPAAPPGVAVPPPATPSGPSASAPSAPSASSSSEPSAPASSPPAREETAREETGPVFLDEEDGPGDDRAPAAPSTPSPGTALPEVRGRGEVDVRPGERVTTWDDPSRLHGNRPEPASAWQADASRQSGFDGERGDRVSWGTPPADATPALGAGRAPHALEPGSDPRGGWRRVDTAPAGGASPRPEGGESAPPRAEGTMRMRPVRPEGTAAPAPAVPAAPAAGPAPAAPAPAVPAAPAAPAPGPEQPSWTRQVQELAQRAPAPAPAPAGPAPVPAAPTAPAASAPAVPAAVPAQQSPAAVPGDPERVVPWKPPTVDPFLQAAQRQARPAGLGRRLAARLVDGIVTAAVTGAVAFPFVGPSVEHIRERIEEVEQAGVTRQVWLVDGTTGVYLAIVLAAFLVFGLLYEVLPTARWGRTLGKRLFGLTVLAIEEQDTPSFGAALRRWLVYGPLSLLGIGVVNAFWCVVDKPWRQCWHDKAARTFVARGSE</sequence>
<feature type="region of interest" description="Disordered" evidence="6">
    <location>
        <begin position="1"/>
        <end position="329"/>
    </location>
</feature>
<feature type="transmembrane region" description="Helical" evidence="7">
    <location>
        <begin position="492"/>
        <end position="510"/>
    </location>
</feature>
<evidence type="ECO:0000313" key="10">
    <source>
        <dbReference type="EMBL" id="GAA2432521.1"/>
    </source>
</evidence>
<evidence type="ECO:0000256" key="7">
    <source>
        <dbReference type="SAM" id="Phobius"/>
    </source>
</evidence>
<feature type="transmembrane region" description="Helical" evidence="7">
    <location>
        <begin position="383"/>
        <end position="405"/>
    </location>
</feature>
<gene>
    <name evidence="10" type="ORF">GCM10010405_14340</name>
</gene>
<keyword evidence="4 7" id="KW-1133">Transmembrane helix</keyword>
<dbReference type="InterPro" id="IPR018929">
    <property type="entry name" value="DUF2510"/>
</dbReference>
<dbReference type="PANTHER" id="PTHR36115">
    <property type="entry name" value="PROLINE-RICH ANTIGEN HOMOLOG-RELATED"/>
    <property type="match status" value="1"/>
</dbReference>
<feature type="transmembrane region" description="Helical" evidence="7">
    <location>
        <begin position="436"/>
        <end position="456"/>
    </location>
</feature>
<dbReference type="PANTHER" id="PTHR36115:SF4">
    <property type="entry name" value="MEMBRANE PROTEIN"/>
    <property type="match status" value="1"/>
</dbReference>
<evidence type="ECO:0000256" key="2">
    <source>
        <dbReference type="ARBA" id="ARBA00022475"/>
    </source>
</evidence>
<evidence type="ECO:0000256" key="3">
    <source>
        <dbReference type="ARBA" id="ARBA00022692"/>
    </source>
</evidence>
<keyword evidence="2" id="KW-1003">Cell membrane</keyword>
<feature type="domain" description="DUF2510" evidence="9">
    <location>
        <begin position="15"/>
        <end position="46"/>
    </location>
</feature>
<keyword evidence="5 7" id="KW-0472">Membrane</keyword>
<evidence type="ECO:0000259" key="9">
    <source>
        <dbReference type="Pfam" id="PF10708"/>
    </source>
</evidence>
<keyword evidence="11" id="KW-1185">Reference proteome</keyword>
<evidence type="ECO:0000256" key="4">
    <source>
        <dbReference type="ARBA" id="ARBA00022989"/>
    </source>
</evidence>
<protein>
    <submittedName>
        <fullName evidence="10">RDD family protein</fullName>
    </submittedName>
</protein>
<feature type="compositionally biased region" description="Low complexity" evidence="6">
    <location>
        <begin position="66"/>
        <end position="92"/>
    </location>
</feature>
<keyword evidence="3 7" id="KW-0812">Transmembrane</keyword>